<evidence type="ECO:0000256" key="3">
    <source>
        <dbReference type="ARBA" id="ARBA00048132"/>
    </source>
</evidence>
<dbReference type="RefSeq" id="WP_295576402.1">
    <property type="nucleotide sequence ID" value="NZ_FLQR01000008.1"/>
</dbReference>
<sequence length="312" mass="32257">MNEKHHDVIVIGAGAAGLSAGLVLTRAQADVVLVDAGQPRNAPAEHMHGFVSRDGIPPHDFLAAGRAEVASYGGQFVAAAALAIERSADASFRVTFADGTVQTSRALLVATGLVDELPDIIGVAERWGTLVHHCPYCHGYEVRERRIAVIGGRQRDVSLKQAGLLRRYSDRVTLITNGIELSPAELHRLTTFGVVVVEGAVSQLIGAPGALDGVELADGSAVECDAAFIAPRQAPRDALLKSLGCETDPDTGLIVADGFGQTSVPGVWAAGNVVTPTAQVITAAGAGSATAITINGWLLQQDLDAASAALPQ</sequence>
<evidence type="ECO:0000259" key="4">
    <source>
        <dbReference type="Pfam" id="PF07992"/>
    </source>
</evidence>
<dbReference type="InterPro" id="IPR036188">
    <property type="entry name" value="FAD/NAD-bd_sf"/>
</dbReference>
<comment type="catalytic activity">
    <reaction evidence="3">
        <text>[thioredoxin]-dithiol + NADP(+) = [thioredoxin]-disulfide + NADPH + H(+)</text>
        <dbReference type="Rhea" id="RHEA:20345"/>
        <dbReference type="Rhea" id="RHEA-COMP:10698"/>
        <dbReference type="Rhea" id="RHEA-COMP:10700"/>
        <dbReference type="ChEBI" id="CHEBI:15378"/>
        <dbReference type="ChEBI" id="CHEBI:29950"/>
        <dbReference type="ChEBI" id="CHEBI:50058"/>
        <dbReference type="ChEBI" id="CHEBI:57783"/>
        <dbReference type="ChEBI" id="CHEBI:58349"/>
        <dbReference type="EC" id="1.8.1.9"/>
    </reaction>
</comment>
<dbReference type="PRINTS" id="PR00368">
    <property type="entry name" value="FADPNR"/>
</dbReference>
<name>A0A1Y5P6Q0_9MICO</name>
<dbReference type="AlphaFoldDB" id="A0A1Y5P6Q0"/>
<accession>A0A1Y5P6Q0</accession>
<dbReference type="InterPro" id="IPR023753">
    <property type="entry name" value="FAD/NAD-binding_dom"/>
</dbReference>
<gene>
    <name evidence="5" type="ORF">MIPYR_40031</name>
</gene>
<proteinExistence type="predicted"/>
<dbReference type="EMBL" id="FLQR01000008">
    <property type="protein sequence ID" value="SBS73190.1"/>
    <property type="molecule type" value="Genomic_DNA"/>
</dbReference>
<dbReference type="GO" id="GO:0004791">
    <property type="term" value="F:thioredoxin-disulfide reductase (NADPH) activity"/>
    <property type="evidence" value="ECO:0007669"/>
    <property type="project" value="UniProtKB-EC"/>
</dbReference>
<feature type="domain" description="FAD/NAD(P)-binding" evidence="4">
    <location>
        <begin position="6"/>
        <end position="284"/>
    </location>
</feature>
<organism evidence="5">
    <name type="scientific">uncultured Microbacterium sp</name>
    <dbReference type="NCBI Taxonomy" id="191216"/>
    <lineage>
        <taxon>Bacteria</taxon>
        <taxon>Bacillati</taxon>
        <taxon>Actinomycetota</taxon>
        <taxon>Actinomycetes</taxon>
        <taxon>Micrococcales</taxon>
        <taxon>Microbacteriaceae</taxon>
        <taxon>Microbacterium</taxon>
        <taxon>environmental samples</taxon>
    </lineage>
</organism>
<keyword evidence="2" id="KW-0560">Oxidoreductase</keyword>
<evidence type="ECO:0000313" key="5">
    <source>
        <dbReference type="EMBL" id="SBS73190.1"/>
    </source>
</evidence>
<evidence type="ECO:0000256" key="2">
    <source>
        <dbReference type="ARBA" id="ARBA00023002"/>
    </source>
</evidence>
<dbReference type="Pfam" id="PF07992">
    <property type="entry name" value="Pyr_redox_2"/>
    <property type="match status" value="1"/>
</dbReference>
<dbReference type="Gene3D" id="3.50.50.60">
    <property type="entry name" value="FAD/NAD(P)-binding domain"/>
    <property type="match status" value="2"/>
</dbReference>
<dbReference type="PANTHER" id="PTHR48105">
    <property type="entry name" value="THIOREDOXIN REDUCTASE 1-RELATED-RELATED"/>
    <property type="match status" value="1"/>
</dbReference>
<reference evidence="5" key="1">
    <citation type="submission" date="2016-03" db="EMBL/GenBank/DDBJ databases">
        <authorList>
            <person name="Ploux O."/>
        </authorList>
    </citation>
    <scope>NUCLEOTIDE SEQUENCE</scope>
    <source>
        <strain evidence="5">UC1</strain>
    </source>
</reference>
<protein>
    <recommendedName>
        <fullName evidence="4">FAD/NAD(P)-binding domain-containing protein</fullName>
    </recommendedName>
</protein>
<evidence type="ECO:0000256" key="1">
    <source>
        <dbReference type="ARBA" id="ARBA00022630"/>
    </source>
</evidence>
<keyword evidence="1" id="KW-0285">Flavoprotein</keyword>
<dbReference type="InterPro" id="IPR050097">
    <property type="entry name" value="Ferredoxin-NADP_redctase_2"/>
</dbReference>
<dbReference type="SUPFAM" id="SSF51905">
    <property type="entry name" value="FAD/NAD(P)-binding domain"/>
    <property type="match status" value="1"/>
</dbReference>
<dbReference type="PRINTS" id="PR00469">
    <property type="entry name" value="PNDRDTASEII"/>
</dbReference>